<dbReference type="PANTHER" id="PTHR34295:SF1">
    <property type="entry name" value="BIOTIN TRANSPORTER BIOY"/>
    <property type="match status" value="1"/>
</dbReference>
<keyword evidence="3" id="KW-1133">Transmembrane helix</keyword>
<evidence type="ECO:0000313" key="4">
    <source>
        <dbReference type="EMBL" id="QKJ25325.1"/>
    </source>
</evidence>
<keyword evidence="3" id="KW-0812">Transmembrane</keyword>
<organism evidence="4 5">
    <name type="scientific">Aquiluna borgnonia</name>
    <dbReference type="NCBI Taxonomy" id="2499157"/>
    <lineage>
        <taxon>Bacteria</taxon>
        <taxon>Bacillati</taxon>
        <taxon>Actinomycetota</taxon>
        <taxon>Actinomycetes</taxon>
        <taxon>Micrococcales</taxon>
        <taxon>Microbacteriaceae</taxon>
        <taxon>Luna cluster</taxon>
        <taxon>Luna-1 subcluster</taxon>
        <taxon>Aquiluna</taxon>
    </lineage>
</organism>
<sequence length="184" mass="18499">MTIAATLADRLVPRSLINNFALVMAGASLTAVAAQIQIPMIPVPMTLQTFAVLLVGATLGAGRGALSMATYLAMGAAGLPVFAAAKTLSGVLPTAGYLIGFVVAGALVGFAANRGLTKSPWKLALVFAGASIVIYALGVSGLMISLGLTLPQAIVGGVLPFVFGDVIKAIAAAALLPLAWKLIR</sequence>
<comment type="subcellular location">
    <subcellularLocation>
        <location evidence="2">Cell membrane</location>
        <topology evidence="2">Multi-pass membrane protein</topology>
    </subcellularLocation>
</comment>
<dbReference type="AlphaFoldDB" id="A0A7D4PYY0"/>
<gene>
    <name evidence="4" type="ORF">HRU87_03875</name>
</gene>
<dbReference type="Gene3D" id="1.10.1760.20">
    <property type="match status" value="1"/>
</dbReference>
<keyword evidence="5" id="KW-1185">Reference proteome</keyword>
<dbReference type="RefSeq" id="WP_173493622.1">
    <property type="nucleotide sequence ID" value="NZ_CP054056.1"/>
</dbReference>
<keyword evidence="2 3" id="KW-0472">Membrane</keyword>
<feature type="transmembrane region" description="Helical" evidence="3">
    <location>
        <begin position="124"/>
        <end position="148"/>
    </location>
</feature>
<evidence type="ECO:0000313" key="5">
    <source>
        <dbReference type="Proteomes" id="UP000501003"/>
    </source>
</evidence>
<protein>
    <recommendedName>
        <fullName evidence="2">Biotin transporter</fullName>
    </recommendedName>
</protein>
<dbReference type="GO" id="GO:0005886">
    <property type="term" value="C:plasma membrane"/>
    <property type="evidence" value="ECO:0007669"/>
    <property type="project" value="UniProtKB-SubCell"/>
</dbReference>
<reference evidence="4 5" key="1">
    <citation type="submission" date="2020-05" db="EMBL/GenBank/DDBJ databases">
        <title>Aquirufa sp. strain 15G-AUS-rot a new Aquirufa species.</title>
        <authorList>
            <person name="Pitt A."/>
            <person name="Hahn M.W."/>
        </authorList>
    </citation>
    <scope>NUCLEOTIDE SEQUENCE [LARGE SCALE GENOMIC DNA]</scope>
    <source>
        <strain evidence="4 5">15G-AUS-rot</strain>
    </source>
</reference>
<dbReference type="GO" id="GO:0015225">
    <property type="term" value="F:biotin transmembrane transporter activity"/>
    <property type="evidence" value="ECO:0007669"/>
    <property type="project" value="UniProtKB-UniRule"/>
</dbReference>
<keyword evidence="2" id="KW-1003">Cell membrane</keyword>
<dbReference type="PANTHER" id="PTHR34295">
    <property type="entry name" value="BIOTIN TRANSPORTER BIOY"/>
    <property type="match status" value="1"/>
</dbReference>
<dbReference type="Proteomes" id="UP000501003">
    <property type="component" value="Chromosome"/>
</dbReference>
<feature type="transmembrane region" description="Helical" evidence="3">
    <location>
        <begin position="94"/>
        <end position="112"/>
    </location>
</feature>
<feature type="transmembrane region" description="Helical" evidence="3">
    <location>
        <begin position="20"/>
        <end position="38"/>
    </location>
</feature>
<dbReference type="Pfam" id="PF02632">
    <property type="entry name" value="BioY"/>
    <property type="match status" value="1"/>
</dbReference>
<feature type="transmembrane region" description="Helical" evidence="3">
    <location>
        <begin position="154"/>
        <end position="180"/>
    </location>
</feature>
<proteinExistence type="inferred from homology"/>
<comment type="similarity">
    <text evidence="1 2">Belongs to the BioY family.</text>
</comment>
<feature type="transmembrane region" description="Helical" evidence="3">
    <location>
        <begin position="50"/>
        <end position="74"/>
    </location>
</feature>
<dbReference type="InterPro" id="IPR003784">
    <property type="entry name" value="BioY"/>
</dbReference>
<keyword evidence="2" id="KW-0813">Transport</keyword>
<dbReference type="EMBL" id="CP054056">
    <property type="protein sequence ID" value="QKJ25325.1"/>
    <property type="molecule type" value="Genomic_DNA"/>
</dbReference>
<dbReference type="PIRSF" id="PIRSF016661">
    <property type="entry name" value="BioY"/>
    <property type="match status" value="1"/>
</dbReference>
<accession>A0A7D4PYY0</accession>
<dbReference type="KEGG" id="aqg:HRU87_03875"/>
<evidence type="ECO:0000256" key="2">
    <source>
        <dbReference type="PIRNR" id="PIRNR016661"/>
    </source>
</evidence>
<evidence type="ECO:0000256" key="1">
    <source>
        <dbReference type="ARBA" id="ARBA00010692"/>
    </source>
</evidence>
<name>A0A7D4PYY0_9MICO</name>
<evidence type="ECO:0000256" key="3">
    <source>
        <dbReference type="SAM" id="Phobius"/>
    </source>
</evidence>